<dbReference type="AlphaFoldDB" id="A0A0S3EXR6"/>
<gene>
    <name evidence="2" type="ORF">ATN00_07805</name>
</gene>
<dbReference type="KEGG" id="sbd:ATN00_07805"/>
<dbReference type="InterPro" id="IPR032710">
    <property type="entry name" value="NTF2-like_dom_sf"/>
</dbReference>
<accession>A0A0S3EXR6</accession>
<evidence type="ECO:0000313" key="3">
    <source>
        <dbReference type="Proteomes" id="UP000056968"/>
    </source>
</evidence>
<sequence length="129" mass="14259">MNQDIEKNRDVALRLVKAVGSGDMATVKKLIHPDLDWWLNGMGHLDHDAFLASLHMLHSAKTGGFTVITSTADADRVAVEMVGHFEYEDGRIYDNNYCELMTLKDGLVYKVHAFFDTGAAEKAFGATPS</sequence>
<dbReference type="InterPro" id="IPR037401">
    <property type="entry name" value="SnoaL-like"/>
</dbReference>
<dbReference type="Pfam" id="PF12680">
    <property type="entry name" value="SnoaL_2"/>
    <property type="match status" value="1"/>
</dbReference>
<evidence type="ECO:0000259" key="1">
    <source>
        <dbReference type="Pfam" id="PF12680"/>
    </source>
</evidence>
<feature type="domain" description="SnoaL-like" evidence="1">
    <location>
        <begin position="14"/>
        <end position="109"/>
    </location>
</feature>
<proteinExistence type="predicted"/>
<dbReference type="Gene3D" id="3.10.450.50">
    <property type="match status" value="1"/>
</dbReference>
<dbReference type="Proteomes" id="UP000056968">
    <property type="component" value="Chromosome"/>
</dbReference>
<dbReference type="RefSeq" id="WP_062063701.1">
    <property type="nucleotide sequence ID" value="NZ_CP013264.1"/>
</dbReference>
<dbReference type="OrthoDB" id="7061942at2"/>
<protein>
    <recommendedName>
        <fullName evidence="1">SnoaL-like domain-containing protein</fullName>
    </recommendedName>
</protein>
<name>A0A0S3EXR6_9SPHN</name>
<keyword evidence="3" id="KW-1185">Reference proteome</keyword>
<dbReference type="STRING" id="1332080.ATN00_07805"/>
<dbReference type="EMBL" id="CP013264">
    <property type="protein sequence ID" value="ALR20221.1"/>
    <property type="molecule type" value="Genomic_DNA"/>
</dbReference>
<dbReference type="SUPFAM" id="SSF54427">
    <property type="entry name" value="NTF2-like"/>
    <property type="match status" value="1"/>
</dbReference>
<organism evidence="2 3">
    <name type="scientific">Sphingobium baderi</name>
    <dbReference type="NCBI Taxonomy" id="1332080"/>
    <lineage>
        <taxon>Bacteria</taxon>
        <taxon>Pseudomonadati</taxon>
        <taxon>Pseudomonadota</taxon>
        <taxon>Alphaproteobacteria</taxon>
        <taxon>Sphingomonadales</taxon>
        <taxon>Sphingomonadaceae</taxon>
        <taxon>Sphingobium</taxon>
    </lineage>
</organism>
<evidence type="ECO:0000313" key="2">
    <source>
        <dbReference type="EMBL" id="ALR20221.1"/>
    </source>
</evidence>
<reference evidence="2 3" key="1">
    <citation type="submission" date="2015-11" db="EMBL/GenBank/DDBJ databases">
        <title>A Two-component Flavoprotein Monooxygenase System MeaXY Responsible for para-Hydroxylation of 2-Methyl-6-ethylaniline and 2,6-Diethylaniline in Sphingobium baderi DE-13.</title>
        <authorList>
            <person name="Cheng M."/>
            <person name="Meng Q."/>
            <person name="Yang Y."/>
            <person name="Chu C."/>
            <person name="Yan X."/>
            <person name="He J."/>
            <person name="Li S."/>
        </authorList>
    </citation>
    <scope>NUCLEOTIDE SEQUENCE [LARGE SCALE GENOMIC DNA]</scope>
    <source>
        <strain evidence="2 3">DE-13</strain>
    </source>
</reference>